<evidence type="ECO:0000313" key="3">
    <source>
        <dbReference type="Proteomes" id="UP000199561"/>
    </source>
</evidence>
<sequence length="148" mass="17304">MYLDKIHFLQTGVSLEISTKALRDLIRHVTDGQRIPELAKICTTRDLYDYLTVIVHQGAEGLISRRYAWVGGIKKNLLAGQPVAYRQFDELFWRNLDEEDPDGNEWYQLTSNEVFRLQLNRLLDIVRSAKRNLLQRVDELPDFNIGWA</sequence>
<dbReference type="AlphaFoldDB" id="A0A1I4Q3M4"/>
<accession>A0A1I4Q3M4</accession>
<evidence type="ECO:0000313" key="1">
    <source>
        <dbReference type="EMBL" id="CAE6514328.1"/>
    </source>
</evidence>
<organism evidence="2 3">
    <name type="scientific">Nitrosomonas nitrosa</name>
    <dbReference type="NCBI Taxonomy" id="52442"/>
    <lineage>
        <taxon>Bacteria</taxon>
        <taxon>Pseudomonadati</taxon>
        <taxon>Pseudomonadota</taxon>
        <taxon>Betaproteobacteria</taxon>
        <taxon>Nitrosomonadales</taxon>
        <taxon>Nitrosomonadaceae</taxon>
        <taxon>Nitrosomonas</taxon>
    </lineage>
</organism>
<gene>
    <name evidence="1" type="ORF">NMYAN_50069</name>
    <name evidence="2" type="ORF">SAMN05421880_11380</name>
</gene>
<dbReference type="EMBL" id="CAJNAP010000045">
    <property type="protein sequence ID" value="CAE6514328.1"/>
    <property type="molecule type" value="Genomic_DNA"/>
</dbReference>
<dbReference type="Proteomes" id="UP000601736">
    <property type="component" value="Unassembled WGS sequence"/>
</dbReference>
<dbReference type="OrthoDB" id="8546809at2"/>
<evidence type="ECO:0000313" key="2">
    <source>
        <dbReference type="EMBL" id="SFM34255.1"/>
    </source>
</evidence>
<keyword evidence="3" id="KW-1185">Reference proteome</keyword>
<protein>
    <submittedName>
        <fullName evidence="2">Uncharacterized protein</fullName>
    </submittedName>
</protein>
<name>A0A1I4Q3M4_9PROT</name>
<dbReference type="Proteomes" id="UP000199561">
    <property type="component" value="Unassembled WGS sequence"/>
</dbReference>
<dbReference type="EMBL" id="FOUF01000013">
    <property type="protein sequence ID" value="SFM34255.1"/>
    <property type="molecule type" value="Genomic_DNA"/>
</dbReference>
<dbReference type="RefSeq" id="WP_090668699.1">
    <property type="nucleotide sequence ID" value="NZ_CAJNAP010000045.1"/>
</dbReference>
<reference evidence="2 3" key="1">
    <citation type="submission" date="2016-10" db="EMBL/GenBank/DDBJ databases">
        <authorList>
            <person name="de Groot N.N."/>
        </authorList>
    </citation>
    <scope>NUCLEOTIDE SEQUENCE [LARGE SCALE GENOMIC DNA]</scope>
    <source>
        <strain evidence="2 3">Nm146</strain>
    </source>
</reference>
<proteinExistence type="predicted"/>
<reference evidence="1" key="2">
    <citation type="submission" date="2021-02" db="EMBL/GenBank/DDBJ databases">
        <authorList>
            <person name="Han P."/>
        </authorList>
    </citation>
    <scope>NUCLEOTIDE SEQUENCE</scope>
    <source>
        <strain evidence="1">Nitrosomonas nitrosa 18-3D</strain>
    </source>
</reference>